<dbReference type="EMBL" id="CP036434">
    <property type="protein sequence ID" value="QDV06223.1"/>
    <property type="molecule type" value="Genomic_DNA"/>
</dbReference>
<dbReference type="EC" id="2.3.1.-" evidence="7"/>
<gene>
    <name evidence="7" type="ORF">Poly30_17300</name>
</gene>
<reference evidence="7 8" key="1">
    <citation type="submission" date="2019-02" db="EMBL/GenBank/DDBJ databases">
        <title>Deep-cultivation of Planctomycetes and their phenomic and genomic characterization uncovers novel biology.</title>
        <authorList>
            <person name="Wiegand S."/>
            <person name="Jogler M."/>
            <person name="Boedeker C."/>
            <person name="Pinto D."/>
            <person name="Vollmers J."/>
            <person name="Rivas-Marin E."/>
            <person name="Kohn T."/>
            <person name="Peeters S.H."/>
            <person name="Heuer A."/>
            <person name="Rast P."/>
            <person name="Oberbeckmann S."/>
            <person name="Bunk B."/>
            <person name="Jeske O."/>
            <person name="Meyerdierks A."/>
            <person name="Storesund J.E."/>
            <person name="Kallscheuer N."/>
            <person name="Luecker S."/>
            <person name="Lage O.M."/>
            <person name="Pohl T."/>
            <person name="Merkel B.J."/>
            <person name="Hornburger P."/>
            <person name="Mueller R.-W."/>
            <person name="Bruemmer F."/>
            <person name="Labrenz M."/>
            <person name="Spormann A.M."/>
            <person name="Op den Camp H."/>
            <person name="Overmann J."/>
            <person name="Amann R."/>
            <person name="Jetten M.S.M."/>
            <person name="Mascher T."/>
            <person name="Medema M.H."/>
            <person name="Devos D.P."/>
            <person name="Kaster A.-K."/>
            <person name="Ovreas L."/>
            <person name="Rohde M."/>
            <person name="Galperin M.Y."/>
            <person name="Jogler C."/>
        </authorList>
    </citation>
    <scope>NUCLEOTIDE SEQUENCE [LARGE SCALE GENOMIC DNA]</scope>
    <source>
        <strain evidence="7 8">Poly30</strain>
    </source>
</reference>
<proteinExistence type="predicted"/>
<dbReference type="InterPro" id="IPR004960">
    <property type="entry name" value="LipA_acyltrans"/>
</dbReference>
<dbReference type="GO" id="GO:0005886">
    <property type="term" value="C:plasma membrane"/>
    <property type="evidence" value="ECO:0007669"/>
    <property type="project" value="UniProtKB-SubCell"/>
</dbReference>
<evidence type="ECO:0000256" key="5">
    <source>
        <dbReference type="ARBA" id="ARBA00023136"/>
    </source>
</evidence>
<evidence type="ECO:0000313" key="7">
    <source>
        <dbReference type="EMBL" id="QDV06223.1"/>
    </source>
</evidence>
<dbReference type="PANTHER" id="PTHR30606:SF10">
    <property type="entry name" value="PHOSPHATIDYLINOSITOL MANNOSIDE ACYLTRANSFERASE"/>
    <property type="match status" value="1"/>
</dbReference>
<organism evidence="7 8">
    <name type="scientific">Saltatorellus ferox</name>
    <dbReference type="NCBI Taxonomy" id="2528018"/>
    <lineage>
        <taxon>Bacteria</taxon>
        <taxon>Pseudomonadati</taxon>
        <taxon>Planctomycetota</taxon>
        <taxon>Planctomycetia</taxon>
        <taxon>Planctomycetia incertae sedis</taxon>
        <taxon>Saltatorellus</taxon>
    </lineage>
</organism>
<evidence type="ECO:0000256" key="2">
    <source>
        <dbReference type="ARBA" id="ARBA00022475"/>
    </source>
</evidence>
<dbReference type="PANTHER" id="PTHR30606">
    <property type="entry name" value="LIPID A BIOSYNTHESIS LAUROYL ACYLTRANSFERASE"/>
    <property type="match status" value="1"/>
</dbReference>
<dbReference type="Pfam" id="PF03279">
    <property type="entry name" value="Lip_A_acyltrans"/>
    <property type="match status" value="1"/>
</dbReference>
<dbReference type="OrthoDB" id="9801955at2"/>
<dbReference type="CDD" id="cd07984">
    <property type="entry name" value="LPLAT_LABLAT-like"/>
    <property type="match status" value="1"/>
</dbReference>
<keyword evidence="6 7" id="KW-0012">Acyltransferase</keyword>
<sequence length="311" mass="34763">MSRDEPLRRRLRARALRALVGTAGWVPRAALGAGLVPLSRAGFAARYGDVVTQNVARALPEIRRRDPALAERLGNRRMFTRQVADFTAEQAAHWIQLARGAAPGSTRGGWVDELVEIDPSIERLDRVLSEGRGAIVITAHIGNWELLCARLSRRGARGAVVGRVRERDSSHRWLVDMRRAYGVETLPQDASARAPLRVLQEGGVLGLLTDLHVRRIDGVDVPFFGIPARTVTAAAGIARLHRAPLVPIRCVREDSGGSYRLSVDEPLALDRTLDRQTAALDLLERQNRTFERWIMDSPEQWAWHQRRWNEG</sequence>
<comment type="subcellular location">
    <subcellularLocation>
        <location evidence="1">Cell inner membrane</location>
    </subcellularLocation>
</comment>
<dbReference type="GO" id="GO:0016746">
    <property type="term" value="F:acyltransferase activity"/>
    <property type="evidence" value="ECO:0007669"/>
    <property type="project" value="UniProtKB-KW"/>
</dbReference>
<keyword evidence="8" id="KW-1185">Reference proteome</keyword>
<protein>
    <submittedName>
        <fullName evidence="7">Phosphatidylinositol mannoside acyltransferase</fullName>
        <ecNumber evidence="7">2.3.1.-</ecNumber>
    </submittedName>
</protein>
<accession>A0A518EQ46</accession>
<dbReference type="AlphaFoldDB" id="A0A518EQ46"/>
<evidence type="ECO:0000256" key="6">
    <source>
        <dbReference type="ARBA" id="ARBA00023315"/>
    </source>
</evidence>
<keyword evidence="4 7" id="KW-0808">Transferase</keyword>
<evidence type="ECO:0000256" key="1">
    <source>
        <dbReference type="ARBA" id="ARBA00004533"/>
    </source>
</evidence>
<keyword evidence="5" id="KW-0472">Membrane</keyword>
<dbReference type="RefSeq" id="WP_145196215.1">
    <property type="nucleotide sequence ID" value="NZ_CP036434.1"/>
</dbReference>
<keyword evidence="3" id="KW-0997">Cell inner membrane</keyword>
<keyword evidence="2" id="KW-1003">Cell membrane</keyword>
<evidence type="ECO:0000256" key="3">
    <source>
        <dbReference type="ARBA" id="ARBA00022519"/>
    </source>
</evidence>
<evidence type="ECO:0000256" key="4">
    <source>
        <dbReference type="ARBA" id="ARBA00022679"/>
    </source>
</evidence>
<evidence type="ECO:0000313" key="8">
    <source>
        <dbReference type="Proteomes" id="UP000320390"/>
    </source>
</evidence>
<dbReference type="Proteomes" id="UP000320390">
    <property type="component" value="Chromosome"/>
</dbReference>
<dbReference type="GO" id="GO:0009247">
    <property type="term" value="P:glycolipid biosynthetic process"/>
    <property type="evidence" value="ECO:0007669"/>
    <property type="project" value="UniProtKB-ARBA"/>
</dbReference>
<name>A0A518EQ46_9BACT</name>